<evidence type="ECO:0000256" key="2">
    <source>
        <dbReference type="ARBA" id="ARBA00022517"/>
    </source>
</evidence>
<dbReference type="PROSITE" id="PS51883">
    <property type="entry name" value="OBG"/>
    <property type="match status" value="1"/>
</dbReference>
<dbReference type="EMBL" id="HBUE01312836">
    <property type="protein sequence ID" value="CAG6584144.1"/>
    <property type="molecule type" value="Transcribed_RNA"/>
</dbReference>
<evidence type="ECO:0000256" key="3">
    <source>
        <dbReference type="ARBA" id="ARBA00022741"/>
    </source>
</evidence>
<evidence type="ECO:0000256" key="4">
    <source>
        <dbReference type="ARBA" id="ARBA00023134"/>
    </source>
</evidence>
<dbReference type="InterPro" id="IPR005225">
    <property type="entry name" value="Small_GTP-bd"/>
</dbReference>
<keyword evidence="2" id="KW-0690">Ribosome biogenesis</keyword>
<dbReference type="InterPro" id="IPR006073">
    <property type="entry name" value="GTP-bd"/>
</dbReference>
<dbReference type="NCBIfam" id="NF008956">
    <property type="entry name" value="PRK12299.1"/>
    <property type="match status" value="1"/>
</dbReference>
<dbReference type="Gene3D" id="2.70.210.12">
    <property type="entry name" value="GTP1/OBG domain"/>
    <property type="match status" value="1"/>
</dbReference>
<keyword evidence="3" id="KW-0547">Nucleotide-binding</keyword>
<dbReference type="PRINTS" id="PR00326">
    <property type="entry name" value="GTP1OBG"/>
</dbReference>
<dbReference type="InterPro" id="IPR014100">
    <property type="entry name" value="GTP-bd_Obg/CgtA"/>
</dbReference>
<dbReference type="AlphaFoldDB" id="A0A8D8HDL4"/>
<dbReference type="InterPro" id="IPR006169">
    <property type="entry name" value="GTP1_OBG_dom"/>
</dbReference>
<dbReference type="NCBIfam" id="TIGR02729">
    <property type="entry name" value="Obg_CgtA"/>
    <property type="match status" value="1"/>
</dbReference>
<feature type="domain" description="Obg" evidence="6">
    <location>
        <begin position="50"/>
        <end position="205"/>
    </location>
</feature>
<reference evidence="7" key="1">
    <citation type="submission" date="2021-05" db="EMBL/GenBank/DDBJ databases">
        <authorList>
            <person name="Alioto T."/>
            <person name="Alioto T."/>
            <person name="Gomez Garrido J."/>
        </authorList>
    </citation>
    <scope>NUCLEOTIDE SEQUENCE</scope>
</reference>
<dbReference type="PANTHER" id="PTHR11702:SF31">
    <property type="entry name" value="MITOCHONDRIAL RIBOSOME-ASSOCIATED GTPASE 2"/>
    <property type="match status" value="1"/>
</dbReference>
<sequence length="385" mass="41643">MFSPLLRNISGCLRTARVHPIFQANANFSSKRVAIALRSKKAKSDKPTTQYFVDCKHVRTIGGKGGDGCVSFLRLWCNENAGPDGGDGGNGGHVVLQASADVRDLNHVTVQLNADAGDNGRNKDCHGKNAGHTVVKVPLGTIVKSGEGKVVGDLDREGTMFVAARGGAGGKGNHFFISDLEQAPQVAEFGAQGEDKSYVLELRSMAHVGFIGLPNAGKSTLLRAISRARPKVAAYPFTTLKPHLGMVQYDDYEQIAVADLPGLIPDSHKNKGLGIQFLKHAERCNILLFVVDASAAEPWNAYHTLMHELTMFSEELAERPKMIIANKIDLPGAEENVQLLEHHVDVPVVPISAKMGTNVAELLREIRIIYDGVKKEEEGKGRVTE</sequence>
<evidence type="ECO:0000256" key="1">
    <source>
        <dbReference type="ARBA" id="ARBA00007699"/>
    </source>
</evidence>
<dbReference type="InterPro" id="IPR036726">
    <property type="entry name" value="GTP1_OBG_dom_sf"/>
</dbReference>
<organism evidence="7">
    <name type="scientific">Culex pipiens</name>
    <name type="common">House mosquito</name>
    <dbReference type="NCBI Taxonomy" id="7175"/>
    <lineage>
        <taxon>Eukaryota</taxon>
        <taxon>Metazoa</taxon>
        <taxon>Ecdysozoa</taxon>
        <taxon>Arthropoda</taxon>
        <taxon>Hexapoda</taxon>
        <taxon>Insecta</taxon>
        <taxon>Pterygota</taxon>
        <taxon>Neoptera</taxon>
        <taxon>Endopterygota</taxon>
        <taxon>Diptera</taxon>
        <taxon>Nematocera</taxon>
        <taxon>Culicoidea</taxon>
        <taxon>Culicidae</taxon>
        <taxon>Culicinae</taxon>
        <taxon>Culicini</taxon>
        <taxon>Culex</taxon>
        <taxon>Culex</taxon>
    </lineage>
</organism>
<evidence type="ECO:0000313" key="7">
    <source>
        <dbReference type="EMBL" id="CAG6532272.1"/>
    </source>
</evidence>
<dbReference type="FunFam" id="2.70.210.12:FF:000001">
    <property type="entry name" value="GTPase Obg"/>
    <property type="match status" value="1"/>
</dbReference>
<name>A0A8D8HDL4_CULPI</name>
<accession>A0A8D8HDL4</accession>
<dbReference type="InterPro" id="IPR045086">
    <property type="entry name" value="OBG_GTPase"/>
</dbReference>
<dbReference type="SUPFAM" id="SSF52540">
    <property type="entry name" value="P-loop containing nucleoside triphosphate hydrolases"/>
    <property type="match status" value="1"/>
</dbReference>
<dbReference type="InterPro" id="IPR027417">
    <property type="entry name" value="P-loop_NTPase"/>
</dbReference>
<dbReference type="NCBIfam" id="TIGR00231">
    <property type="entry name" value="small_GTP"/>
    <property type="match status" value="1"/>
</dbReference>
<dbReference type="GO" id="GO:0005525">
    <property type="term" value="F:GTP binding"/>
    <property type="evidence" value="ECO:0007669"/>
    <property type="project" value="UniProtKB-KW"/>
</dbReference>
<dbReference type="SUPFAM" id="SSF82051">
    <property type="entry name" value="Obg GTP-binding protein N-terminal domain"/>
    <property type="match status" value="1"/>
</dbReference>
<feature type="domain" description="OBG-type G" evidence="5">
    <location>
        <begin position="206"/>
        <end position="371"/>
    </location>
</feature>
<dbReference type="Pfam" id="PF01018">
    <property type="entry name" value="GTP1_OBG"/>
    <property type="match status" value="1"/>
</dbReference>
<proteinExistence type="inferred from homology"/>
<dbReference type="Pfam" id="PF01926">
    <property type="entry name" value="MMR_HSR1"/>
    <property type="match status" value="1"/>
</dbReference>
<dbReference type="Gene3D" id="3.40.50.300">
    <property type="entry name" value="P-loop containing nucleotide triphosphate hydrolases"/>
    <property type="match status" value="1"/>
</dbReference>
<dbReference type="GO" id="GO:0042254">
    <property type="term" value="P:ribosome biogenesis"/>
    <property type="evidence" value="ECO:0007669"/>
    <property type="project" value="UniProtKB-UniRule"/>
</dbReference>
<protein>
    <submittedName>
        <fullName evidence="7">Mitochondrial ribosome-associated GTPase 2</fullName>
    </submittedName>
</protein>
<evidence type="ECO:0000259" key="6">
    <source>
        <dbReference type="PROSITE" id="PS51883"/>
    </source>
</evidence>
<dbReference type="GO" id="GO:0003924">
    <property type="term" value="F:GTPase activity"/>
    <property type="evidence" value="ECO:0007669"/>
    <property type="project" value="InterPro"/>
</dbReference>
<dbReference type="PANTHER" id="PTHR11702">
    <property type="entry name" value="DEVELOPMENTALLY REGULATED GTP-BINDING PROTEIN-RELATED"/>
    <property type="match status" value="1"/>
</dbReference>
<dbReference type="HAMAP" id="MF_01454">
    <property type="entry name" value="GTPase_Obg"/>
    <property type="match status" value="1"/>
</dbReference>
<dbReference type="InterPro" id="IPR031167">
    <property type="entry name" value="G_OBG"/>
</dbReference>
<keyword evidence="4" id="KW-0342">GTP-binding</keyword>
<dbReference type="PIRSF" id="PIRSF002401">
    <property type="entry name" value="GTP_bd_Obg/CgtA"/>
    <property type="match status" value="1"/>
</dbReference>
<dbReference type="PROSITE" id="PS51710">
    <property type="entry name" value="G_OBG"/>
    <property type="match status" value="1"/>
</dbReference>
<comment type="similarity">
    <text evidence="1">Belongs to the TRAFAC class OBG-HflX-like GTPase superfamily. OBG GTPase family.</text>
</comment>
<dbReference type="CDD" id="cd01898">
    <property type="entry name" value="Obg"/>
    <property type="match status" value="1"/>
</dbReference>
<dbReference type="GO" id="GO:0005739">
    <property type="term" value="C:mitochondrion"/>
    <property type="evidence" value="ECO:0007669"/>
    <property type="project" value="TreeGrafter"/>
</dbReference>
<dbReference type="GO" id="GO:0000287">
    <property type="term" value="F:magnesium ion binding"/>
    <property type="evidence" value="ECO:0007669"/>
    <property type="project" value="InterPro"/>
</dbReference>
<dbReference type="EMBL" id="HBUE01206527">
    <property type="protein sequence ID" value="CAG6532272.1"/>
    <property type="molecule type" value="Transcribed_RNA"/>
</dbReference>
<evidence type="ECO:0000259" key="5">
    <source>
        <dbReference type="PROSITE" id="PS51710"/>
    </source>
</evidence>